<proteinExistence type="inferred from homology"/>
<dbReference type="PROSITE" id="PS50931">
    <property type="entry name" value="HTH_LYSR"/>
    <property type="match status" value="1"/>
</dbReference>
<comment type="caution">
    <text evidence="8">The sequence shown here is derived from an EMBL/GenBank/DDBJ whole genome shotgun (WGS) entry which is preliminary data.</text>
</comment>
<evidence type="ECO:0000313" key="8">
    <source>
        <dbReference type="EMBL" id="MEJ8855201.1"/>
    </source>
</evidence>
<evidence type="ECO:0000259" key="7">
    <source>
        <dbReference type="PROSITE" id="PS50931"/>
    </source>
</evidence>
<organism evidence="8 9">
    <name type="scientific">Variovorax robiniae</name>
    <dbReference type="NCBI Taxonomy" id="1836199"/>
    <lineage>
        <taxon>Bacteria</taxon>
        <taxon>Pseudomonadati</taxon>
        <taxon>Pseudomonadota</taxon>
        <taxon>Betaproteobacteria</taxon>
        <taxon>Burkholderiales</taxon>
        <taxon>Comamonadaceae</taxon>
        <taxon>Variovorax</taxon>
    </lineage>
</organism>
<dbReference type="EMBL" id="JBBKZS010000004">
    <property type="protein sequence ID" value="MEJ8855201.1"/>
    <property type="molecule type" value="Genomic_DNA"/>
</dbReference>
<dbReference type="Gene3D" id="1.10.10.10">
    <property type="entry name" value="Winged helix-like DNA-binding domain superfamily/Winged helix DNA-binding domain"/>
    <property type="match status" value="1"/>
</dbReference>
<evidence type="ECO:0000256" key="3">
    <source>
        <dbReference type="ARBA" id="ARBA00023125"/>
    </source>
</evidence>
<dbReference type="InterPro" id="IPR058163">
    <property type="entry name" value="LysR-type_TF_proteobact-type"/>
</dbReference>
<protein>
    <submittedName>
        <fullName evidence="8">LysR family transcriptional regulator</fullName>
    </submittedName>
</protein>
<dbReference type="InterPro" id="IPR036390">
    <property type="entry name" value="WH_DNA-bd_sf"/>
</dbReference>
<evidence type="ECO:0000313" key="9">
    <source>
        <dbReference type="Proteomes" id="UP001367030"/>
    </source>
</evidence>
<comment type="similarity">
    <text evidence="1">Belongs to the LysR transcriptional regulatory family.</text>
</comment>
<dbReference type="InterPro" id="IPR036388">
    <property type="entry name" value="WH-like_DNA-bd_sf"/>
</dbReference>
<keyword evidence="3" id="KW-0238">DNA-binding</keyword>
<feature type="domain" description="HTH lysR-type" evidence="7">
    <location>
        <begin position="2"/>
        <end position="59"/>
    </location>
</feature>
<keyword evidence="5" id="KW-0175">Coiled coil</keyword>
<evidence type="ECO:0000256" key="6">
    <source>
        <dbReference type="SAM" id="MobiDB-lite"/>
    </source>
</evidence>
<evidence type="ECO:0000256" key="4">
    <source>
        <dbReference type="ARBA" id="ARBA00023163"/>
    </source>
</evidence>
<keyword evidence="9" id="KW-1185">Reference proteome</keyword>
<keyword evidence="2" id="KW-0805">Transcription regulation</keyword>
<dbReference type="Proteomes" id="UP001367030">
    <property type="component" value="Unassembled WGS sequence"/>
</dbReference>
<feature type="coiled-coil region" evidence="5">
    <location>
        <begin position="59"/>
        <end position="89"/>
    </location>
</feature>
<name>A0ABU8X6B0_9BURK</name>
<dbReference type="Pfam" id="PF00126">
    <property type="entry name" value="HTH_1"/>
    <property type="match status" value="1"/>
</dbReference>
<evidence type="ECO:0000256" key="2">
    <source>
        <dbReference type="ARBA" id="ARBA00023015"/>
    </source>
</evidence>
<evidence type="ECO:0000256" key="5">
    <source>
        <dbReference type="SAM" id="Coils"/>
    </source>
</evidence>
<reference evidence="8 9" key="1">
    <citation type="submission" date="2024-03" db="EMBL/GenBank/DDBJ databases">
        <title>Novel species of the genus Variovorax.</title>
        <authorList>
            <person name="Liu Q."/>
            <person name="Xin Y.-H."/>
        </authorList>
    </citation>
    <scope>NUCLEOTIDE SEQUENCE [LARGE SCALE GENOMIC DNA]</scope>
    <source>
        <strain evidence="8 9">KACC 18901</strain>
    </source>
</reference>
<dbReference type="InterPro" id="IPR005119">
    <property type="entry name" value="LysR_subst-bd"/>
</dbReference>
<keyword evidence="4" id="KW-0804">Transcription</keyword>
<gene>
    <name evidence="8" type="ORF">WKW79_11510</name>
</gene>
<dbReference type="RefSeq" id="WP_340335287.1">
    <property type="nucleotide sequence ID" value="NZ_JBBKZS010000004.1"/>
</dbReference>
<feature type="region of interest" description="Disordered" evidence="6">
    <location>
        <begin position="301"/>
        <end position="335"/>
    </location>
</feature>
<dbReference type="PANTHER" id="PTHR30537">
    <property type="entry name" value="HTH-TYPE TRANSCRIPTIONAL REGULATOR"/>
    <property type="match status" value="1"/>
</dbReference>
<dbReference type="Gene3D" id="3.40.190.290">
    <property type="match status" value="1"/>
</dbReference>
<sequence length="335" mass="35957">MLELGDLRLMRALQNTGSLAGAARSLDLTPPALTVRLRKLEDSVGVHLATRSARGIALTEEGERLCAEAAELLERLEQLSERIATGSKAMSGHLKIAAPFGFGRQHLARVVARLHRDHPDISVTLALFENPMRHAAAFDVVVHIGEVKDSSWVGHPIAPNGRLLCASPRFLKRLAQPLVHPGELQDLPCLCLKENDDDLIRWKFSNEAQGAGKSVTVRVAGALSSNDGSVITDWAVGGLGVMVRSEWEAAPLIARGELVELLPHWKLQDAPVIALVPTRKGVSARLRLFLETAREALDPAPWRPGSGISSSATAAVRARTHGPSASGRAPRAGGR</sequence>
<dbReference type="SUPFAM" id="SSF53850">
    <property type="entry name" value="Periplasmic binding protein-like II"/>
    <property type="match status" value="1"/>
</dbReference>
<dbReference type="InterPro" id="IPR000847">
    <property type="entry name" value="LysR_HTH_N"/>
</dbReference>
<dbReference type="Pfam" id="PF03466">
    <property type="entry name" value="LysR_substrate"/>
    <property type="match status" value="1"/>
</dbReference>
<dbReference type="SUPFAM" id="SSF46785">
    <property type="entry name" value="Winged helix' DNA-binding domain"/>
    <property type="match status" value="1"/>
</dbReference>
<accession>A0ABU8X6B0</accession>
<evidence type="ECO:0000256" key="1">
    <source>
        <dbReference type="ARBA" id="ARBA00009437"/>
    </source>
</evidence>
<dbReference type="PANTHER" id="PTHR30537:SF5">
    <property type="entry name" value="HTH-TYPE TRANSCRIPTIONAL ACTIVATOR TTDR-RELATED"/>
    <property type="match status" value="1"/>
</dbReference>